<dbReference type="PROSITE" id="PS51192">
    <property type="entry name" value="HELICASE_ATP_BIND_1"/>
    <property type="match status" value="1"/>
</dbReference>
<dbReference type="SUPFAM" id="SSF52540">
    <property type="entry name" value="P-loop containing nucleoside triphosphate hydrolases"/>
    <property type="match status" value="1"/>
</dbReference>
<dbReference type="InterPro" id="IPR027417">
    <property type="entry name" value="P-loop_NTPase"/>
</dbReference>
<evidence type="ECO:0000256" key="2">
    <source>
        <dbReference type="ARBA" id="ARBA00022741"/>
    </source>
</evidence>
<name>A0A838CXF5_9BACI</name>
<dbReference type="AlphaFoldDB" id="A0A838CXF5"/>
<dbReference type="InterPro" id="IPR011545">
    <property type="entry name" value="DEAD/DEAH_box_helicase_dom"/>
</dbReference>
<feature type="compositionally biased region" description="Basic residues" evidence="6">
    <location>
        <begin position="383"/>
        <end position="392"/>
    </location>
</feature>
<dbReference type="InterPro" id="IPR044742">
    <property type="entry name" value="DEAD/DEAH_RhlB"/>
</dbReference>
<dbReference type="InterPro" id="IPR014001">
    <property type="entry name" value="Helicase_ATP-bd"/>
</dbReference>
<feature type="region of interest" description="Disordered" evidence="6">
    <location>
        <begin position="363"/>
        <end position="392"/>
    </location>
</feature>
<dbReference type="GO" id="GO:0016787">
    <property type="term" value="F:hydrolase activity"/>
    <property type="evidence" value="ECO:0007669"/>
    <property type="project" value="UniProtKB-KW"/>
</dbReference>
<accession>A0A838CXF5</accession>
<dbReference type="SMART" id="SM00490">
    <property type="entry name" value="HELICc"/>
    <property type="match status" value="1"/>
</dbReference>
<keyword evidence="10" id="KW-1185">Reference proteome</keyword>
<evidence type="ECO:0000256" key="4">
    <source>
        <dbReference type="ARBA" id="ARBA00022806"/>
    </source>
</evidence>
<dbReference type="GO" id="GO:0005829">
    <property type="term" value="C:cytosol"/>
    <property type="evidence" value="ECO:0007669"/>
    <property type="project" value="TreeGrafter"/>
</dbReference>
<dbReference type="PANTHER" id="PTHR47963:SF8">
    <property type="entry name" value="ATP-DEPENDENT RNA HELICASE DEAD"/>
    <property type="match status" value="1"/>
</dbReference>
<dbReference type="CDD" id="cd00268">
    <property type="entry name" value="DEADc"/>
    <property type="match status" value="1"/>
</dbReference>
<evidence type="ECO:0000313" key="10">
    <source>
        <dbReference type="Proteomes" id="UP000571017"/>
    </source>
</evidence>
<gene>
    <name evidence="9" type="ORF">H0266_16595</name>
</gene>
<evidence type="ECO:0000256" key="1">
    <source>
        <dbReference type="ARBA" id="ARBA00012552"/>
    </source>
</evidence>
<evidence type="ECO:0000256" key="6">
    <source>
        <dbReference type="SAM" id="MobiDB-lite"/>
    </source>
</evidence>
<dbReference type="InterPro" id="IPR001650">
    <property type="entry name" value="Helicase_C-like"/>
</dbReference>
<evidence type="ECO:0000313" key="9">
    <source>
        <dbReference type="EMBL" id="MBA2176519.1"/>
    </source>
</evidence>
<dbReference type="CDD" id="cd18787">
    <property type="entry name" value="SF2_C_DEAD"/>
    <property type="match status" value="1"/>
</dbReference>
<organism evidence="9 10">
    <name type="scientific">Halobacillus locisalis</name>
    <dbReference type="NCBI Taxonomy" id="220753"/>
    <lineage>
        <taxon>Bacteria</taxon>
        <taxon>Bacillati</taxon>
        <taxon>Bacillota</taxon>
        <taxon>Bacilli</taxon>
        <taxon>Bacillales</taxon>
        <taxon>Bacillaceae</taxon>
        <taxon>Halobacillus</taxon>
    </lineage>
</organism>
<keyword evidence="5" id="KW-0067">ATP-binding</keyword>
<dbReference type="Pfam" id="PF00270">
    <property type="entry name" value="DEAD"/>
    <property type="match status" value="1"/>
</dbReference>
<keyword evidence="4 9" id="KW-0347">Helicase</keyword>
<dbReference type="GO" id="GO:0033592">
    <property type="term" value="F:RNA strand annealing activity"/>
    <property type="evidence" value="ECO:0007669"/>
    <property type="project" value="TreeGrafter"/>
</dbReference>
<dbReference type="InterPro" id="IPR050547">
    <property type="entry name" value="DEAD_box_RNA_helicases"/>
</dbReference>
<protein>
    <recommendedName>
        <fullName evidence="1">RNA helicase</fullName>
        <ecNumber evidence="1">3.6.4.13</ecNumber>
    </recommendedName>
</protein>
<evidence type="ECO:0000256" key="5">
    <source>
        <dbReference type="ARBA" id="ARBA00022840"/>
    </source>
</evidence>
<dbReference type="Proteomes" id="UP000571017">
    <property type="component" value="Unassembled WGS sequence"/>
</dbReference>
<feature type="domain" description="Helicase ATP-binding" evidence="7">
    <location>
        <begin position="35"/>
        <end position="204"/>
    </location>
</feature>
<dbReference type="EMBL" id="JACEFG010000003">
    <property type="protein sequence ID" value="MBA2176519.1"/>
    <property type="molecule type" value="Genomic_DNA"/>
</dbReference>
<feature type="domain" description="Helicase C-terminal" evidence="8">
    <location>
        <begin position="215"/>
        <end position="380"/>
    </location>
</feature>
<sequence>MTKATFTTMGVQTALVEKLKHQGITAATPVQEKSIPLIKEGHDLIAEAQTGTGKTFAFLLPILEKVDPSLSHVQALIVAPTRELALQVTKEVEKLKSDDTHALAVYGGQDVAKQAKKLNGQAHIVVATPGRLLDHIARETVSLNQVDFVVLDEADQMLEAGFLPDVTNIMQQTPDDRQTLLFSATITKQVQSLAKQFLTQPKRIKVESEQVTLTNIKQLLYETTDRAKQDALITIMSEHRPFLAVIFCRTKRRVSKLNGALKQAGFDSDELHGDLSQAKREKVMQRFRDAKIQYLVATDVAARGLDVEGVTHVFNYDIPQDAESYIHRIGRTGRAGGKGLAITFAAPKDRPALKQIEKMIERPIERRKIENLSPKKEKETDHKPKRNRKHRR</sequence>
<comment type="caution">
    <text evidence="9">The sequence shown here is derived from an EMBL/GenBank/DDBJ whole genome shotgun (WGS) entry which is preliminary data.</text>
</comment>
<dbReference type="GO" id="GO:0005524">
    <property type="term" value="F:ATP binding"/>
    <property type="evidence" value="ECO:0007669"/>
    <property type="project" value="UniProtKB-KW"/>
</dbReference>
<dbReference type="PANTHER" id="PTHR47963">
    <property type="entry name" value="DEAD-BOX ATP-DEPENDENT RNA HELICASE 47, MITOCHONDRIAL"/>
    <property type="match status" value="1"/>
</dbReference>
<dbReference type="PROSITE" id="PS51194">
    <property type="entry name" value="HELICASE_CTER"/>
    <property type="match status" value="1"/>
</dbReference>
<dbReference type="Gene3D" id="3.40.50.300">
    <property type="entry name" value="P-loop containing nucleotide triphosphate hydrolases"/>
    <property type="match status" value="2"/>
</dbReference>
<evidence type="ECO:0000259" key="7">
    <source>
        <dbReference type="PROSITE" id="PS51192"/>
    </source>
</evidence>
<dbReference type="GO" id="GO:0003724">
    <property type="term" value="F:RNA helicase activity"/>
    <property type="evidence" value="ECO:0007669"/>
    <property type="project" value="UniProtKB-EC"/>
</dbReference>
<dbReference type="GO" id="GO:0009409">
    <property type="term" value="P:response to cold"/>
    <property type="evidence" value="ECO:0007669"/>
    <property type="project" value="TreeGrafter"/>
</dbReference>
<reference evidence="9 10" key="1">
    <citation type="journal article" date="2004" name="Extremophiles">
        <title>Halobacillus locisalis sp. nov., a halophilic bacterium isolated from a marine solar saltern of the Yellow Sea in Korea.</title>
        <authorList>
            <person name="Yoon J.H."/>
            <person name="Kang K.H."/>
            <person name="Oh T.K."/>
            <person name="Park Y.H."/>
        </authorList>
    </citation>
    <scope>NUCLEOTIDE SEQUENCE [LARGE SCALE GENOMIC DNA]</scope>
    <source>
        <strain evidence="9 10">KCTC 3788</strain>
    </source>
</reference>
<feature type="compositionally biased region" description="Basic and acidic residues" evidence="6">
    <location>
        <begin position="363"/>
        <end position="382"/>
    </location>
</feature>
<proteinExistence type="predicted"/>
<keyword evidence="2" id="KW-0547">Nucleotide-binding</keyword>
<evidence type="ECO:0000256" key="3">
    <source>
        <dbReference type="ARBA" id="ARBA00022801"/>
    </source>
</evidence>
<keyword evidence="3" id="KW-0378">Hydrolase</keyword>
<dbReference type="EC" id="3.6.4.13" evidence="1"/>
<dbReference type="RefSeq" id="WP_181473535.1">
    <property type="nucleotide sequence ID" value="NZ_JACEFG010000003.1"/>
</dbReference>
<dbReference type="GO" id="GO:0005840">
    <property type="term" value="C:ribosome"/>
    <property type="evidence" value="ECO:0007669"/>
    <property type="project" value="TreeGrafter"/>
</dbReference>
<evidence type="ECO:0000259" key="8">
    <source>
        <dbReference type="PROSITE" id="PS51194"/>
    </source>
</evidence>
<dbReference type="Pfam" id="PF00271">
    <property type="entry name" value="Helicase_C"/>
    <property type="match status" value="1"/>
</dbReference>
<dbReference type="SMART" id="SM00487">
    <property type="entry name" value="DEXDc"/>
    <property type="match status" value="1"/>
</dbReference>